<sequence length="408" mass="43548">SVKNNLVDAHDDAPINLSYTSEEDSQATCEPYNIDGPKQRLSSPSTVNMEDTCPGDGKEAPSLSIWPAVTLFQQASVTTSPALEAGSNQGTDATTQSPATTSSSHSETSDMENCSAGELDIMEDPLLGTPQLGSEHPADLEQSHFDQAPGFLSSDDLVVEQCLRPVAPVPLVETEVQLGSSTWLRAAASTAPAGAGKPKRRHRPSRNPQGDNGREVQRAQSEARLRRAKPSDRQLGSGKEQLLSERRLLKPQELPLLHSKGPAFANLLDLPAKPWKYGKDLSSGTVLDVEPADTLAFPECRHVSLMAMLPAYAMKERREKPQKAFRAAACSEAPRNRGSLSEKMLSARAPRSRDAGPSPGTKASPLRLPPLSPAPGRKAAMAGPASPGAGVLGLLAVRRSRSALRELR</sequence>
<gene>
    <name evidence="2" type="primary">CACNA1G</name>
    <name evidence="2" type="ORF">SPIL2461_LOCUS1926</name>
</gene>
<feature type="compositionally biased region" description="Low complexity" evidence="1">
    <location>
        <begin position="187"/>
        <end position="196"/>
    </location>
</feature>
<proteinExistence type="predicted"/>
<feature type="region of interest" description="Disordered" evidence="1">
    <location>
        <begin position="330"/>
        <end position="391"/>
    </location>
</feature>
<dbReference type="EMBL" id="CAJNIZ010002002">
    <property type="protein sequence ID" value="CAE7204378.1"/>
    <property type="molecule type" value="Genomic_DNA"/>
</dbReference>
<evidence type="ECO:0000313" key="3">
    <source>
        <dbReference type="Proteomes" id="UP000649617"/>
    </source>
</evidence>
<dbReference type="AlphaFoldDB" id="A0A812JFU4"/>
<organism evidence="2 3">
    <name type="scientific">Symbiodinium pilosum</name>
    <name type="common">Dinoflagellate</name>
    <dbReference type="NCBI Taxonomy" id="2952"/>
    <lineage>
        <taxon>Eukaryota</taxon>
        <taxon>Sar</taxon>
        <taxon>Alveolata</taxon>
        <taxon>Dinophyceae</taxon>
        <taxon>Suessiales</taxon>
        <taxon>Symbiodiniaceae</taxon>
        <taxon>Symbiodinium</taxon>
    </lineage>
</organism>
<feature type="non-terminal residue" evidence="2">
    <location>
        <position position="1"/>
    </location>
</feature>
<feature type="compositionally biased region" description="Low complexity" evidence="1">
    <location>
        <begin position="91"/>
        <end position="106"/>
    </location>
</feature>
<feature type="compositionally biased region" description="Polar residues" evidence="1">
    <location>
        <begin position="40"/>
        <end position="49"/>
    </location>
</feature>
<dbReference type="OrthoDB" id="427817at2759"/>
<accession>A0A812JFU4</accession>
<feature type="region of interest" description="Disordered" evidence="1">
    <location>
        <begin position="80"/>
        <end position="151"/>
    </location>
</feature>
<protein>
    <submittedName>
        <fullName evidence="2">CACNA1G protein</fullName>
    </submittedName>
</protein>
<keyword evidence="3" id="KW-1185">Reference proteome</keyword>
<name>A0A812JFU4_SYMPI</name>
<evidence type="ECO:0000313" key="2">
    <source>
        <dbReference type="EMBL" id="CAE7204378.1"/>
    </source>
</evidence>
<reference evidence="2" key="1">
    <citation type="submission" date="2021-02" db="EMBL/GenBank/DDBJ databases">
        <authorList>
            <person name="Dougan E. K."/>
            <person name="Rhodes N."/>
            <person name="Thang M."/>
            <person name="Chan C."/>
        </authorList>
    </citation>
    <scope>NUCLEOTIDE SEQUENCE</scope>
</reference>
<feature type="region of interest" description="Disordered" evidence="1">
    <location>
        <begin position="187"/>
        <end position="246"/>
    </location>
</feature>
<feature type="compositionally biased region" description="Polar residues" evidence="1">
    <location>
        <begin position="80"/>
        <end position="90"/>
    </location>
</feature>
<feature type="compositionally biased region" description="Low complexity" evidence="1">
    <location>
        <begin position="379"/>
        <end position="391"/>
    </location>
</feature>
<feature type="region of interest" description="Disordered" evidence="1">
    <location>
        <begin position="1"/>
        <end position="61"/>
    </location>
</feature>
<feature type="compositionally biased region" description="Basic and acidic residues" evidence="1">
    <location>
        <begin position="212"/>
        <end position="232"/>
    </location>
</feature>
<dbReference type="Proteomes" id="UP000649617">
    <property type="component" value="Unassembled WGS sequence"/>
</dbReference>
<comment type="caution">
    <text evidence="2">The sequence shown here is derived from an EMBL/GenBank/DDBJ whole genome shotgun (WGS) entry which is preliminary data.</text>
</comment>
<evidence type="ECO:0000256" key="1">
    <source>
        <dbReference type="SAM" id="MobiDB-lite"/>
    </source>
</evidence>